<feature type="region of interest" description="Disordered" evidence="8">
    <location>
        <begin position="35"/>
        <end position="86"/>
    </location>
</feature>
<dbReference type="PANTHER" id="PTHR12289">
    <property type="entry name" value="METAXIN RELATED"/>
    <property type="match status" value="1"/>
</dbReference>
<evidence type="ECO:0000256" key="8">
    <source>
        <dbReference type="SAM" id="MobiDB-lite"/>
    </source>
</evidence>
<comment type="subcellular location">
    <subcellularLocation>
        <location evidence="1">Mitochondrion outer membrane</location>
    </subcellularLocation>
</comment>
<evidence type="ECO:0000256" key="3">
    <source>
        <dbReference type="ARBA" id="ARBA00022448"/>
    </source>
</evidence>
<dbReference type="GO" id="GO:0015031">
    <property type="term" value="P:protein transport"/>
    <property type="evidence" value="ECO:0007669"/>
    <property type="project" value="UniProtKB-KW"/>
</dbReference>
<dbReference type="InterPro" id="IPR033468">
    <property type="entry name" value="Metaxin_GST"/>
</dbReference>
<evidence type="ECO:0000259" key="10">
    <source>
        <dbReference type="Pfam" id="PF17171"/>
    </source>
</evidence>
<evidence type="ECO:0000256" key="6">
    <source>
        <dbReference type="ARBA" id="ARBA00023128"/>
    </source>
</evidence>
<gene>
    <name evidence="11" type="ORF">L211DRAFT_203980</name>
</gene>
<evidence type="ECO:0000256" key="4">
    <source>
        <dbReference type="ARBA" id="ARBA00022787"/>
    </source>
</evidence>
<keyword evidence="3" id="KW-0813">Transport</keyword>
<keyword evidence="5" id="KW-0653">Protein transport</keyword>
<evidence type="ECO:0000259" key="9">
    <source>
        <dbReference type="Pfam" id="PF10568"/>
    </source>
</evidence>
<dbReference type="Proteomes" id="UP000267821">
    <property type="component" value="Unassembled WGS sequence"/>
</dbReference>
<dbReference type="Pfam" id="PF17171">
    <property type="entry name" value="GST_C_6"/>
    <property type="match status" value="1"/>
</dbReference>
<dbReference type="InterPro" id="IPR036282">
    <property type="entry name" value="Glutathione-S-Trfase_C_sf"/>
</dbReference>
<evidence type="ECO:0000313" key="12">
    <source>
        <dbReference type="Proteomes" id="UP000267821"/>
    </source>
</evidence>
<dbReference type="SUPFAM" id="SSF47616">
    <property type="entry name" value="GST C-terminal domain-like"/>
    <property type="match status" value="1"/>
</dbReference>
<protein>
    <recommendedName>
        <fullName evidence="13">Metaxin glutathione S-transferase domain-containing protein</fullName>
    </recommendedName>
</protein>
<feature type="domain" description="Mitochondrial outer membrane transport complex Sam37/metaxin N-terminal" evidence="9">
    <location>
        <begin position="1"/>
        <end position="130"/>
    </location>
</feature>
<proteinExistence type="inferred from homology"/>
<keyword evidence="4" id="KW-1000">Mitochondrion outer membrane</keyword>
<keyword evidence="7" id="KW-0472">Membrane</keyword>
<feature type="domain" description="Metaxin glutathione S-transferase" evidence="10">
    <location>
        <begin position="171"/>
        <end position="238"/>
    </location>
</feature>
<keyword evidence="6" id="KW-0496">Mitochondrion</keyword>
<evidence type="ECO:0000256" key="1">
    <source>
        <dbReference type="ARBA" id="ARBA00004294"/>
    </source>
</evidence>
<feature type="compositionally biased region" description="Low complexity" evidence="8">
    <location>
        <begin position="38"/>
        <end position="64"/>
    </location>
</feature>
<dbReference type="InParanoid" id="A0A3N4LTU1"/>
<dbReference type="Pfam" id="PF10568">
    <property type="entry name" value="Tom37"/>
    <property type="match status" value="1"/>
</dbReference>
<dbReference type="PANTHER" id="PTHR12289:SF44">
    <property type="entry name" value="OUTER MEMBRANE PROTEIN (SAM35), PUTATIVE (AFU_ORTHOLOGUE AFUA_1G13180)-RELATED"/>
    <property type="match status" value="1"/>
</dbReference>
<organism evidence="11 12">
    <name type="scientific">Terfezia boudieri ATCC MYA-4762</name>
    <dbReference type="NCBI Taxonomy" id="1051890"/>
    <lineage>
        <taxon>Eukaryota</taxon>
        <taxon>Fungi</taxon>
        <taxon>Dikarya</taxon>
        <taxon>Ascomycota</taxon>
        <taxon>Pezizomycotina</taxon>
        <taxon>Pezizomycetes</taxon>
        <taxon>Pezizales</taxon>
        <taxon>Pezizaceae</taxon>
        <taxon>Terfezia</taxon>
    </lineage>
</organism>
<dbReference type="OrthoDB" id="198787at2759"/>
<keyword evidence="12" id="KW-1185">Reference proteome</keyword>
<evidence type="ECO:0000256" key="7">
    <source>
        <dbReference type="ARBA" id="ARBA00023136"/>
    </source>
</evidence>
<dbReference type="AlphaFoldDB" id="A0A3N4LTU1"/>
<sequence>MYLRFCGAQFKTVQSNNHACPSNSSCLPFLIPPPLPPTTESSPQSSLSSSSLSSSPAPVPASKLAQWARDHGQRSKHSVNGKDEDEVDFERGDVQAFLELLENEVHDAVLYTTHMHPPNLHNLTTPLYAPVVNTASLIHPFLSSQLRASALTHLKRRHPGTVDRDTIFADADAALEALSKLLGTDTWFFNGKAPGLLDAAVFAYLHVILTGGWEEDWAGGLRKGVQMRENLVSFWERVDQWWQFVVNK</sequence>
<evidence type="ECO:0000256" key="2">
    <source>
        <dbReference type="ARBA" id="ARBA00009170"/>
    </source>
</evidence>
<name>A0A3N4LTU1_9PEZI</name>
<comment type="similarity">
    <text evidence="2">Belongs to the metaxin family.</text>
</comment>
<reference evidence="11 12" key="1">
    <citation type="journal article" date="2018" name="Nat. Ecol. Evol.">
        <title>Pezizomycetes genomes reveal the molecular basis of ectomycorrhizal truffle lifestyle.</title>
        <authorList>
            <person name="Murat C."/>
            <person name="Payen T."/>
            <person name="Noel B."/>
            <person name="Kuo A."/>
            <person name="Morin E."/>
            <person name="Chen J."/>
            <person name="Kohler A."/>
            <person name="Krizsan K."/>
            <person name="Balestrini R."/>
            <person name="Da Silva C."/>
            <person name="Montanini B."/>
            <person name="Hainaut M."/>
            <person name="Levati E."/>
            <person name="Barry K.W."/>
            <person name="Belfiori B."/>
            <person name="Cichocki N."/>
            <person name="Clum A."/>
            <person name="Dockter R.B."/>
            <person name="Fauchery L."/>
            <person name="Guy J."/>
            <person name="Iotti M."/>
            <person name="Le Tacon F."/>
            <person name="Lindquist E.A."/>
            <person name="Lipzen A."/>
            <person name="Malagnac F."/>
            <person name="Mello A."/>
            <person name="Molinier V."/>
            <person name="Miyauchi S."/>
            <person name="Poulain J."/>
            <person name="Riccioni C."/>
            <person name="Rubini A."/>
            <person name="Sitrit Y."/>
            <person name="Splivallo R."/>
            <person name="Traeger S."/>
            <person name="Wang M."/>
            <person name="Zifcakova L."/>
            <person name="Wipf D."/>
            <person name="Zambonelli A."/>
            <person name="Paolocci F."/>
            <person name="Nowrousian M."/>
            <person name="Ottonello S."/>
            <person name="Baldrian P."/>
            <person name="Spatafora J.W."/>
            <person name="Henrissat B."/>
            <person name="Nagy L.G."/>
            <person name="Aury J.M."/>
            <person name="Wincker P."/>
            <person name="Grigoriev I.V."/>
            <person name="Bonfante P."/>
            <person name="Martin F.M."/>
        </authorList>
    </citation>
    <scope>NUCLEOTIDE SEQUENCE [LARGE SCALE GENOMIC DNA]</scope>
    <source>
        <strain evidence="11 12">ATCC MYA-4762</strain>
    </source>
</reference>
<dbReference type="GO" id="GO:0007005">
    <property type="term" value="P:mitochondrion organization"/>
    <property type="evidence" value="ECO:0007669"/>
    <property type="project" value="TreeGrafter"/>
</dbReference>
<dbReference type="InterPro" id="IPR019564">
    <property type="entry name" value="Sam37/metaxin_N"/>
</dbReference>
<dbReference type="InterPro" id="IPR050931">
    <property type="entry name" value="Mito_Protein_Transport_Metaxin"/>
</dbReference>
<dbReference type="GO" id="GO:0001401">
    <property type="term" value="C:SAM complex"/>
    <property type="evidence" value="ECO:0007669"/>
    <property type="project" value="InterPro"/>
</dbReference>
<dbReference type="STRING" id="1051890.A0A3N4LTU1"/>
<accession>A0A3N4LTU1</accession>
<evidence type="ECO:0008006" key="13">
    <source>
        <dbReference type="Google" id="ProtNLM"/>
    </source>
</evidence>
<evidence type="ECO:0000256" key="5">
    <source>
        <dbReference type="ARBA" id="ARBA00022927"/>
    </source>
</evidence>
<dbReference type="EMBL" id="ML121543">
    <property type="protein sequence ID" value="RPB24051.1"/>
    <property type="molecule type" value="Genomic_DNA"/>
</dbReference>
<evidence type="ECO:0000313" key="11">
    <source>
        <dbReference type="EMBL" id="RPB24051.1"/>
    </source>
</evidence>